<evidence type="ECO:0000313" key="2">
    <source>
        <dbReference type="EMBL" id="KAF2829163.1"/>
    </source>
</evidence>
<evidence type="ECO:0000259" key="1">
    <source>
        <dbReference type="PROSITE" id="PS50011"/>
    </source>
</evidence>
<keyword evidence="2" id="KW-0808">Transferase</keyword>
<dbReference type="Gene3D" id="1.10.510.10">
    <property type="entry name" value="Transferase(Phosphotransferase) domain 1"/>
    <property type="match status" value="1"/>
</dbReference>
<dbReference type="InterPro" id="IPR000719">
    <property type="entry name" value="Prot_kinase_dom"/>
</dbReference>
<dbReference type="EMBL" id="MU006221">
    <property type="protein sequence ID" value="KAF2829163.1"/>
    <property type="molecule type" value="Genomic_DNA"/>
</dbReference>
<protein>
    <submittedName>
        <fullName evidence="2">Kinase-like protein</fullName>
    </submittedName>
</protein>
<dbReference type="InterPro" id="IPR011009">
    <property type="entry name" value="Kinase-like_dom_sf"/>
</dbReference>
<dbReference type="CDD" id="cd00180">
    <property type="entry name" value="PKc"/>
    <property type="match status" value="1"/>
</dbReference>
<dbReference type="SUPFAM" id="SSF56112">
    <property type="entry name" value="Protein kinase-like (PK-like)"/>
    <property type="match status" value="1"/>
</dbReference>
<dbReference type="PANTHER" id="PTHR24362">
    <property type="entry name" value="SERINE/THREONINE-PROTEIN KINASE NEK"/>
    <property type="match status" value="1"/>
</dbReference>
<gene>
    <name evidence="2" type="ORF">CC86DRAFT_273140</name>
</gene>
<dbReference type="SMART" id="SM00220">
    <property type="entry name" value="S_TKc"/>
    <property type="match status" value="1"/>
</dbReference>
<proteinExistence type="predicted"/>
<dbReference type="Pfam" id="PF00069">
    <property type="entry name" value="Pkinase"/>
    <property type="match status" value="1"/>
</dbReference>
<dbReference type="PANTHER" id="PTHR24362:SF309">
    <property type="entry name" value="PROTEIN KINASE DOMAIN-CONTAINING PROTEIN"/>
    <property type="match status" value="1"/>
</dbReference>
<name>A0A6A7A7L7_9PLEO</name>
<dbReference type="InterPro" id="IPR008271">
    <property type="entry name" value="Ser/Thr_kinase_AS"/>
</dbReference>
<dbReference type="Proteomes" id="UP000799424">
    <property type="component" value="Unassembled WGS sequence"/>
</dbReference>
<evidence type="ECO:0000313" key="3">
    <source>
        <dbReference type="Proteomes" id="UP000799424"/>
    </source>
</evidence>
<keyword evidence="3" id="KW-1185">Reference proteome</keyword>
<dbReference type="PROSITE" id="PS00108">
    <property type="entry name" value="PROTEIN_KINASE_ST"/>
    <property type="match status" value="1"/>
</dbReference>
<organism evidence="2 3">
    <name type="scientific">Ophiobolus disseminans</name>
    <dbReference type="NCBI Taxonomy" id="1469910"/>
    <lineage>
        <taxon>Eukaryota</taxon>
        <taxon>Fungi</taxon>
        <taxon>Dikarya</taxon>
        <taxon>Ascomycota</taxon>
        <taxon>Pezizomycotina</taxon>
        <taxon>Dothideomycetes</taxon>
        <taxon>Pleosporomycetidae</taxon>
        <taxon>Pleosporales</taxon>
        <taxon>Pleosporineae</taxon>
        <taxon>Phaeosphaeriaceae</taxon>
        <taxon>Ophiobolus</taxon>
    </lineage>
</organism>
<feature type="non-terminal residue" evidence="2">
    <location>
        <position position="195"/>
    </location>
</feature>
<dbReference type="AlphaFoldDB" id="A0A6A7A7L7"/>
<dbReference type="OrthoDB" id="4062651at2759"/>
<feature type="domain" description="Protein kinase" evidence="1">
    <location>
        <begin position="1"/>
        <end position="195"/>
    </location>
</feature>
<accession>A0A6A7A7L7</accession>
<dbReference type="GO" id="GO:0004672">
    <property type="term" value="F:protein kinase activity"/>
    <property type="evidence" value="ECO:0007669"/>
    <property type="project" value="InterPro"/>
</dbReference>
<reference evidence="2" key="1">
    <citation type="journal article" date="2020" name="Stud. Mycol.">
        <title>101 Dothideomycetes genomes: a test case for predicting lifestyles and emergence of pathogens.</title>
        <authorList>
            <person name="Haridas S."/>
            <person name="Albert R."/>
            <person name="Binder M."/>
            <person name="Bloem J."/>
            <person name="Labutti K."/>
            <person name="Salamov A."/>
            <person name="Andreopoulos B."/>
            <person name="Baker S."/>
            <person name="Barry K."/>
            <person name="Bills G."/>
            <person name="Bluhm B."/>
            <person name="Cannon C."/>
            <person name="Castanera R."/>
            <person name="Culley D."/>
            <person name="Daum C."/>
            <person name="Ezra D."/>
            <person name="Gonzalez J."/>
            <person name="Henrissat B."/>
            <person name="Kuo A."/>
            <person name="Liang C."/>
            <person name="Lipzen A."/>
            <person name="Lutzoni F."/>
            <person name="Magnuson J."/>
            <person name="Mondo S."/>
            <person name="Nolan M."/>
            <person name="Ohm R."/>
            <person name="Pangilinan J."/>
            <person name="Park H.-J."/>
            <person name="Ramirez L."/>
            <person name="Alfaro M."/>
            <person name="Sun H."/>
            <person name="Tritt A."/>
            <person name="Yoshinaga Y."/>
            <person name="Zwiers L.-H."/>
            <person name="Turgeon B."/>
            <person name="Goodwin S."/>
            <person name="Spatafora J."/>
            <person name="Crous P."/>
            <person name="Grigoriev I."/>
        </authorList>
    </citation>
    <scope>NUCLEOTIDE SEQUENCE</scope>
    <source>
        <strain evidence="2">CBS 113818</strain>
    </source>
</reference>
<keyword evidence="2" id="KW-0418">Kinase</keyword>
<dbReference type="GO" id="GO:0005524">
    <property type="term" value="F:ATP binding"/>
    <property type="evidence" value="ECO:0007669"/>
    <property type="project" value="InterPro"/>
</dbReference>
<sequence length="195" mass="21685">FVATQSLVMTQSMDLEKGEKGQHCYFKKGETLPFEMKGVLGSGGYGQVDRYIGLIMSPIADEDLAAYLARASPASYPELRTFFGCLETALEFLHTHNVRHKDIKPSNILVSNGKVLFADFGLSFDFTDASGSTTMSMVNGMTPRYCAPEVANHELRNTMSDVWCLGVVFLEMIVTLKGENIQYIDNFLKQRGSEQ</sequence>
<dbReference type="PROSITE" id="PS50011">
    <property type="entry name" value="PROTEIN_KINASE_DOM"/>
    <property type="match status" value="1"/>
</dbReference>
<feature type="non-terminal residue" evidence="2">
    <location>
        <position position="1"/>
    </location>
</feature>